<name>A0AA97NLF3_PYRO3</name>
<dbReference type="Proteomes" id="UP000011086">
    <property type="component" value="Unassembled WGS sequence"/>
</dbReference>
<reference evidence="1" key="1">
    <citation type="journal article" date="2012" name="PLoS Genet.">
        <title>Comparative analysis of the genomes of two field isolates of the rice blast fungus Magnaporthe oryzae.</title>
        <authorList>
            <person name="Xue M."/>
            <person name="Yang J."/>
            <person name="Li Z."/>
            <person name="Hu S."/>
            <person name="Yao N."/>
            <person name="Dean R.A."/>
            <person name="Zhao W."/>
            <person name="Shen M."/>
            <person name="Zhang H."/>
            <person name="Li C."/>
            <person name="Liu L."/>
            <person name="Cao L."/>
            <person name="Xu X."/>
            <person name="Xing Y."/>
            <person name="Hsiang T."/>
            <person name="Zhang Z."/>
            <person name="Xu J.R."/>
            <person name="Peng Y.L."/>
        </authorList>
    </citation>
    <scope>NUCLEOTIDE SEQUENCE</scope>
    <source>
        <strain evidence="1">Y34</strain>
    </source>
</reference>
<dbReference type="EMBL" id="JH793696">
    <property type="protein sequence ID" value="ELQ32315.1"/>
    <property type="molecule type" value="Genomic_DNA"/>
</dbReference>
<dbReference type="AlphaFoldDB" id="A0AA97NLF3"/>
<protein>
    <submittedName>
        <fullName evidence="1">Uncharacterized protein</fullName>
    </submittedName>
</protein>
<accession>A0AA97NLF3</accession>
<proteinExistence type="predicted"/>
<sequence length="71" mass="8605">MYQIGFDLFYCLKCAVTTGHSIVVKRTESETLKYGYGIREYKRHRLFFRPFLQGHCHRCPYFEMHSFLYLA</sequence>
<organism evidence="1">
    <name type="scientific">Pyricularia oryzae (strain Y34)</name>
    <name type="common">Rice blast fungus</name>
    <name type="synonym">Magnaporthe oryzae</name>
    <dbReference type="NCBI Taxonomy" id="1143189"/>
    <lineage>
        <taxon>Eukaryota</taxon>
        <taxon>Fungi</taxon>
        <taxon>Dikarya</taxon>
        <taxon>Ascomycota</taxon>
        <taxon>Pezizomycotina</taxon>
        <taxon>Sordariomycetes</taxon>
        <taxon>Sordariomycetidae</taxon>
        <taxon>Magnaporthales</taxon>
        <taxon>Pyriculariaceae</taxon>
        <taxon>Pyricularia</taxon>
    </lineage>
</organism>
<gene>
    <name evidence="1" type="ORF">OOU_Y34scaffold01191g3</name>
</gene>
<evidence type="ECO:0000313" key="1">
    <source>
        <dbReference type="EMBL" id="ELQ32315.1"/>
    </source>
</evidence>